<proteinExistence type="predicted"/>
<sequence length="86" mass="10149">IIYTKQFRVNNEQFQSPGVWSSTKTQFHRPTKFPPCELQFGFGIVTQMIKLKEKEIQNQWNYSRLNNIMMKINTKLDGINSILDVP</sequence>
<feature type="non-terminal residue" evidence="1">
    <location>
        <position position="1"/>
    </location>
</feature>
<dbReference type="Proteomes" id="UP000663836">
    <property type="component" value="Unassembled WGS sequence"/>
</dbReference>
<name>A0A820GKS7_9BILA</name>
<reference evidence="1" key="1">
    <citation type="submission" date="2021-02" db="EMBL/GenBank/DDBJ databases">
        <authorList>
            <person name="Nowell W R."/>
        </authorList>
    </citation>
    <scope>NUCLEOTIDE SEQUENCE</scope>
</reference>
<dbReference type="EMBL" id="CAJOBD010029511">
    <property type="protein sequence ID" value="CAF4279302.1"/>
    <property type="molecule type" value="Genomic_DNA"/>
</dbReference>
<dbReference type="SUPFAM" id="SSF53098">
    <property type="entry name" value="Ribonuclease H-like"/>
    <property type="match status" value="1"/>
</dbReference>
<comment type="caution">
    <text evidence="1">The sequence shown here is derived from an EMBL/GenBank/DDBJ whole genome shotgun (WGS) entry which is preliminary data.</text>
</comment>
<evidence type="ECO:0000313" key="2">
    <source>
        <dbReference type="Proteomes" id="UP000663836"/>
    </source>
</evidence>
<evidence type="ECO:0000313" key="1">
    <source>
        <dbReference type="EMBL" id="CAF4279302.1"/>
    </source>
</evidence>
<dbReference type="InterPro" id="IPR012337">
    <property type="entry name" value="RNaseH-like_sf"/>
</dbReference>
<accession>A0A820GKS7</accession>
<dbReference type="AlphaFoldDB" id="A0A820GKS7"/>
<organism evidence="1 2">
    <name type="scientific">Rotaria sordida</name>
    <dbReference type="NCBI Taxonomy" id="392033"/>
    <lineage>
        <taxon>Eukaryota</taxon>
        <taxon>Metazoa</taxon>
        <taxon>Spiralia</taxon>
        <taxon>Gnathifera</taxon>
        <taxon>Rotifera</taxon>
        <taxon>Eurotatoria</taxon>
        <taxon>Bdelloidea</taxon>
        <taxon>Philodinida</taxon>
        <taxon>Philodinidae</taxon>
        <taxon>Rotaria</taxon>
    </lineage>
</organism>
<dbReference type="Gene3D" id="3.40.50.2300">
    <property type="match status" value="1"/>
</dbReference>
<protein>
    <submittedName>
        <fullName evidence="1">Uncharacterized protein</fullName>
    </submittedName>
</protein>
<gene>
    <name evidence="1" type="ORF">JBS370_LOCUS39699</name>
</gene>